<comment type="caution">
    <text evidence="1">The sequence shown here is derived from an EMBL/GenBank/DDBJ whole genome shotgun (WGS) entry which is preliminary data.</text>
</comment>
<proteinExistence type="predicted"/>
<accession>A0A2T5DW20</accession>
<dbReference type="Proteomes" id="UP000244080">
    <property type="component" value="Unassembled WGS sequence"/>
</dbReference>
<dbReference type="RefSeq" id="WP_017085709.1">
    <property type="nucleotide sequence ID" value="NZ_CAWNZY010000019.1"/>
</dbReference>
<sequence>MFEVGVQVQLASGGPIMTVSAVIDEKTVECQWFDTKQELQVRNFVLLTLQKYEEVSVW</sequence>
<dbReference type="EMBL" id="PIGA01000115">
    <property type="protein sequence ID" value="PTP07701.1"/>
    <property type="molecule type" value="Genomic_DNA"/>
</dbReference>
<reference evidence="1 2" key="1">
    <citation type="submission" date="2017-11" db="EMBL/GenBank/DDBJ databases">
        <title>Population delineation of vibrios coincides with oyster pathogenicity.</title>
        <authorList>
            <person name="Bruto M."/>
            <person name="Labreuche Y."/>
            <person name="James A."/>
            <person name="Piel D."/>
            <person name="Chenivesse S."/>
            <person name="Petton B."/>
            <person name="Polz M.F."/>
            <person name="Le Roux F."/>
        </authorList>
    </citation>
    <scope>NUCLEOTIDE SEQUENCE [LARGE SCALE GENOMIC DNA]</scope>
    <source>
        <strain evidence="1 2">1F_55</strain>
    </source>
</reference>
<dbReference type="Pfam" id="PF09926">
    <property type="entry name" value="DUF2158"/>
    <property type="match status" value="1"/>
</dbReference>
<gene>
    <name evidence="1" type="ORF">CWO36_25945</name>
</gene>
<dbReference type="InterPro" id="IPR019226">
    <property type="entry name" value="DUF2158"/>
</dbReference>
<name>A0A2T5DW20_VIBSP</name>
<protein>
    <submittedName>
        <fullName evidence="1">DUF2158 domain-containing protein</fullName>
    </submittedName>
</protein>
<organism evidence="1 2">
    <name type="scientific">Vibrio splendidus</name>
    <dbReference type="NCBI Taxonomy" id="29497"/>
    <lineage>
        <taxon>Bacteria</taxon>
        <taxon>Pseudomonadati</taxon>
        <taxon>Pseudomonadota</taxon>
        <taxon>Gammaproteobacteria</taxon>
        <taxon>Vibrionales</taxon>
        <taxon>Vibrionaceae</taxon>
        <taxon>Vibrio</taxon>
    </lineage>
</organism>
<dbReference type="AlphaFoldDB" id="A0A2T5DW20"/>
<evidence type="ECO:0000313" key="2">
    <source>
        <dbReference type="Proteomes" id="UP000244080"/>
    </source>
</evidence>
<evidence type="ECO:0000313" key="1">
    <source>
        <dbReference type="EMBL" id="PTP07701.1"/>
    </source>
</evidence>